<accession>A0A0F9B434</accession>
<dbReference type="EMBL" id="LAZR01039569">
    <property type="protein sequence ID" value="KKL16674.1"/>
    <property type="molecule type" value="Genomic_DNA"/>
</dbReference>
<organism evidence="1">
    <name type="scientific">marine sediment metagenome</name>
    <dbReference type="NCBI Taxonomy" id="412755"/>
    <lineage>
        <taxon>unclassified sequences</taxon>
        <taxon>metagenomes</taxon>
        <taxon>ecological metagenomes</taxon>
    </lineage>
</organism>
<proteinExistence type="predicted"/>
<feature type="non-terminal residue" evidence="1">
    <location>
        <position position="1"/>
    </location>
</feature>
<name>A0A0F9B434_9ZZZZ</name>
<protein>
    <submittedName>
        <fullName evidence="1">Uncharacterized protein</fullName>
    </submittedName>
</protein>
<comment type="caution">
    <text evidence="1">The sequence shown here is derived from an EMBL/GenBank/DDBJ whole genome shotgun (WGS) entry which is preliminary data.</text>
</comment>
<evidence type="ECO:0000313" key="1">
    <source>
        <dbReference type="EMBL" id="KKL16674.1"/>
    </source>
</evidence>
<reference evidence="1" key="1">
    <citation type="journal article" date="2015" name="Nature">
        <title>Complex archaea that bridge the gap between prokaryotes and eukaryotes.</title>
        <authorList>
            <person name="Spang A."/>
            <person name="Saw J.H."/>
            <person name="Jorgensen S.L."/>
            <person name="Zaremba-Niedzwiedzka K."/>
            <person name="Martijn J."/>
            <person name="Lind A.E."/>
            <person name="van Eijk R."/>
            <person name="Schleper C."/>
            <person name="Guy L."/>
            <person name="Ettema T.J."/>
        </authorList>
    </citation>
    <scope>NUCLEOTIDE SEQUENCE</scope>
</reference>
<dbReference type="AlphaFoldDB" id="A0A0F9B434"/>
<sequence>DNPKGYFEFEPVKKTKDDSSWVQVAAGKAVKMVYTINVRHVFIPIIKNIKKNLKDIISNVHGTV</sequence>
<gene>
    <name evidence="1" type="ORF">LCGC14_2493240</name>
</gene>